<dbReference type="Gene3D" id="3.80.10.10">
    <property type="entry name" value="Ribonuclease Inhibitor"/>
    <property type="match status" value="3"/>
</dbReference>
<comment type="caution">
    <text evidence="3">The sequence shown here is derived from an EMBL/GenBank/DDBJ whole genome shotgun (WGS) entry which is preliminary data.</text>
</comment>
<proteinExistence type="predicted"/>
<evidence type="ECO:0000256" key="1">
    <source>
        <dbReference type="ARBA" id="ARBA00004430"/>
    </source>
</evidence>
<dbReference type="SMART" id="SM00367">
    <property type="entry name" value="LRR_CC"/>
    <property type="match status" value="7"/>
</dbReference>
<dbReference type="SUPFAM" id="SSF52047">
    <property type="entry name" value="RNI-like"/>
    <property type="match status" value="2"/>
</dbReference>
<protein>
    <recommendedName>
        <fullName evidence="2">F-box/LRR-repeat protein 15-like leucin rich repeat domain-containing protein</fullName>
    </recommendedName>
</protein>
<dbReference type="Proteomes" id="UP001314263">
    <property type="component" value="Unassembled WGS sequence"/>
</dbReference>
<dbReference type="PANTHER" id="PTHR13318:SF190">
    <property type="entry name" value="PARTNER OF PAIRED, ISOFORM B"/>
    <property type="match status" value="1"/>
</dbReference>
<dbReference type="SMART" id="SM00368">
    <property type="entry name" value="LRR_RI"/>
    <property type="match status" value="4"/>
</dbReference>
<dbReference type="EMBL" id="CAUYUE010000004">
    <property type="protein sequence ID" value="CAK0763085.1"/>
    <property type="molecule type" value="Genomic_DNA"/>
</dbReference>
<dbReference type="GO" id="GO:0005930">
    <property type="term" value="C:axoneme"/>
    <property type="evidence" value="ECO:0007669"/>
    <property type="project" value="UniProtKB-SubCell"/>
</dbReference>
<dbReference type="InterPro" id="IPR032675">
    <property type="entry name" value="LRR_dom_sf"/>
</dbReference>
<dbReference type="GO" id="GO:0019005">
    <property type="term" value="C:SCF ubiquitin ligase complex"/>
    <property type="evidence" value="ECO:0007669"/>
    <property type="project" value="TreeGrafter"/>
</dbReference>
<keyword evidence="4" id="KW-1185">Reference proteome</keyword>
<dbReference type="InterPro" id="IPR006553">
    <property type="entry name" value="Leu-rich_rpt_Cys-con_subtyp"/>
</dbReference>
<feature type="domain" description="F-box/LRR-repeat protein 15-like leucin rich repeat" evidence="2">
    <location>
        <begin position="298"/>
        <end position="494"/>
    </location>
</feature>
<evidence type="ECO:0000313" key="4">
    <source>
        <dbReference type="Proteomes" id="UP001314263"/>
    </source>
</evidence>
<organism evidence="3 4">
    <name type="scientific">Coccomyxa viridis</name>
    <dbReference type="NCBI Taxonomy" id="1274662"/>
    <lineage>
        <taxon>Eukaryota</taxon>
        <taxon>Viridiplantae</taxon>
        <taxon>Chlorophyta</taxon>
        <taxon>core chlorophytes</taxon>
        <taxon>Trebouxiophyceae</taxon>
        <taxon>Trebouxiophyceae incertae sedis</taxon>
        <taxon>Coccomyxaceae</taxon>
        <taxon>Coccomyxa</taxon>
    </lineage>
</organism>
<dbReference type="InterPro" id="IPR057207">
    <property type="entry name" value="FBXL15_LRR"/>
</dbReference>
<dbReference type="Pfam" id="PF25372">
    <property type="entry name" value="DUF7885"/>
    <property type="match status" value="1"/>
</dbReference>
<comment type="subcellular location">
    <subcellularLocation>
        <location evidence="1">Cytoplasm</location>
        <location evidence="1">Cytoskeleton</location>
        <location evidence="1">Cilium axoneme</location>
    </subcellularLocation>
</comment>
<dbReference type="PANTHER" id="PTHR13318">
    <property type="entry name" value="PARTNER OF PAIRED, ISOFORM B-RELATED"/>
    <property type="match status" value="1"/>
</dbReference>
<evidence type="ECO:0000313" key="3">
    <source>
        <dbReference type="EMBL" id="CAK0763085.1"/>
    </source>
</evidence>
<sequence>MDEWECMLSDIFEGVLHYLSSDDIKQSRLVCTSWHKQTDRVISRMIIRSGAHIPQMVSTFQGLREITLSFASEKDFTVDLLHPLPRLQQLQSLTLENRGAVQPTIMGLEVLQGSTLSRLSMKGCLLCGVSGIDKLAKLVSLELHHCILMLGRLHGNPISLPTFVKKMSKLTRLVCQGCSSLSPCPLAGLSALKGLTVCHLSNMPGVCDETCRELATLPKVEELGLACAHKAGCRERRCITPAGVAAICQMTRLVHLDLSGHETMTDACIQLIAERLPSLSYLDIRAHASLPDSQSHPKCTDTGIAPLRDLQQLRSLSLSNAQVQRQGCRAIAALPQLRRLEISQCQSLTDTAACELTRLTGLQELCLSNSSRVTDIALSTLVRAMPELSILDLSGCHLHVSDVSMHAMADMSKLQVLSLKGCERITDAGIRALCKGAAAHSLLHLNVSGCDRLTDAAAVRMAASLHQLQSLSLEHCKHVTPRGIGALQSLRALQTLRAGGMTDGAIAAAYSLRPKVTVNTLDHKQIWWMRALPVSLPSG</sequence>
<gene>
    <name evidence="3" type="ORF">CVIRNUC_003022</name>
</gene>
<dbReference type="AlphaFoldDB" id="A0AAV1I0M4"/>
<reference evidence="3 4" key="1">
    <citation type="submission" date="2023-10" db="EMBL/GenBank/DDBJ databases">
        <authorList>
            <person name="Maclean D."/>
            <person name="Macfadyen A."/>
        </authorList>
    </citation>
    <scope>NUCLEOTIDE SEQUENCE [LARGE SCALE GENOMIC DNA]</scope>
</reference>
<name>A0AAV1I0M4_9CHLO</name>
<accession>A0AAV1I0M4</accession>
<dbReference type="GO" id="GO:0031146">
    <property type="term" value="P:SCF-dependent proteasomal ubiquitin-dependent protein catabolic process"/>
    <property type="evidence" value="ECO:0007669"/>
    <property type="project" value="TreeGrafter"/>
</dbReference>
<evidence type="ECO:0000259" key="2">
    <source>
        <dbReference type="Pfam" id="PF25372"/>
    </source>
</evidence>